<comment type="caution">
    <text evidence="3">The sequence shown here is derived from an EMBL/GenBank/DDBJ whole genome shotgun (WGS) entry which is preliminary data.</text>
</comment>
<feature type="non-terminal residue" evidence="3">
    <location>
        <position position="151"/>
    </location>
</feature>
<evidence type="ECO:0000256" key="1">
    <source>
        <dbReference type="SAM" id="MobiDB-lite"/>
    </source>
</evidence>
<feature type="transmembrane region" description="Helical" evidence="2">
    <location>
        <begin position="110"/>
        <end position="133"/>
    </location>
</feature>
<feature type="non-terminal residue" evidence="3">
    <location>
        <position position="1"/>
    </location>
</feature>
<accession>A0ABN9PW51</accession>
<keyword evidence="2" id="KW-0472">Membrane</keyword>
<proteinExistence type="predicted"/>
<feature type="compositionally biased region" description="Low complexity" evidence="1">
    <location>
        <begin position="59"/>
        <end position="76"/>
    </location>
</feature>
<keyword evidence="2" id="KW-0812">Transmembrane</keyword>
<evidence type="ECO:0000313" key="3">
    <source>
        <dbReference type="EMBL" id="CAK0796108.1"/>
    </source>
</evidence>
<name>A0ABN9PW51_9DINO</name>
<sequence>QEQFGVDEHGEVLDRATFDAAVAALAAPAAAADREAATEPAKVLKLAVVEDSAARARRTPGAADGAAAASGAPGAPHGQPHLRPGLLGQLRRCLWLPWEGRQQELTPVELATLSLVIGLPLGMLILVVITRVIERRTRARAHFARRGGRRR</sequence>
<feature type="region of interest" description="Disordered" evidence="1">
    <location>
        <begin position="57"/>
        <end position="81"/>
    </location>
</feature>
<keyword evidence="4" id="KW-1185">Reference proteome</keyword>
<evidence type="ECO:0000313" key="4">
    <source>
        <dbReference type="Proteomes" id="UP001189429"/>
    </source>
</evidence>
<dbReference type="EMBL" id="CAUYUJ010001472">
    <property type="protein sequence ID" value="CAK0796108.1"/>
    <property type="molecule type" value="Genomic_DNA"/>
</dbReference>
<keyword evidence="2" id="KW-1133">Transmembrane helix</keyword>
<evidence type="ECO:0000256" key="2">
    <source>
        <dbReference type="SAM" id="Phobius"/>
    </source>
</evidence>
<organism evidence="3 4">
    <name type="scientific">Prorocentrum cordatum</name>
    <dbReference type="NCBI Taxonomy" id="2364126"/>
    <lineage>
        <taxon>Eukaryota</taxon>
        <taxon>Sar</taxon>
        <taxon>Alveolata</taxon>
        <taxon>Dinophyceae</taxon>
        <taxon>Prorocentrales</taxon>
        <taxon>Prorocentraceae</taxon>
        <taxon>Prorocentrum</taxon>
    </lineage>
</organism>
<dbReference type="Proteomes" id="UP001189429">
    <property type="component" value="Unassembled WGS sequence"/>
</dbReference>
<gene>
    <name evidence="3" type="ORF">PCOR1329_LOCUS5575</name>
</gene>
<protein>
    <submittedName>
        <fullName evidence="3">Uncharacterized protein</fullName>
    </submittedName>
</protein>
<reference evidence="3" key="1">
    <citation type="submission" date="2023-10" db="EMBL/GenBank/DDBJ databases">
        <authorList>
            <person name="Chen Y."/>
            <person name="Shah S."/>
            <person name="Dougan E. K."/>
            <person name="Thang M."/>
            <person name="Chan C."/>
        </authorList>
    </citation>
    <scope>NUCLEOTIDE SEQUENCE [LARGE SCALE GENOMIC DNA]</scope>
</reference>